<dbReference type="AlphaFoldDB" id="B6SK60"/>
<dbReference type="EMBL" id="EU953125">
    <property type="protein sequence ID" value="ACG25243.1"/>
    <property type="molecule type" value="mRNA"/>
</dbReference>
<dbReference type="Pfam" id="PF14861">
    <property type="entry name" value="Antimicrobial21"/>
    <property type="match status" value="2"/>
</dbReference>
<sequence>MGFARKSGVAAVGVWWLLLLAGVLLPLAAAFGRHADAGNDMCDIKCQHHSDPARRQQCVDECHSREHHHPSREFCEMKCQHHQDPARKEICVQQCMSYGLSHRASASVVDEGEKRFHGWETTVAGGILEAV</sequence>
<organism evidence="3">
    <name type="scientific">Zea mays</name>
    <name type="common">Maize</name>
    <dbReference type="NCBI Taxonomy" id="4577"/>
    <lineage>
        <taxon>Eukaryota</taxon>
        <taxon>Viridiplantae</taxon>
        <taxon>Streptophyta</taxon>
        <taxon>Embryophyta</taxon>
        <taxon>Tracheophyta</taxon>
        <taxon>Spermatophyta</taxon>
        <taxon>Magnoliopsida</taxon>
        <taxon>Liliopsida</taxon>
        <taxon>Poales</taxon>
        <taxon>Poaceae</taxon>
        <taxon>PACMAD clade</taxon>
        <taxon>Panicoideae</taxon>
        <taxon>Andropogonodae</taxon>
        <taxon>Andropogoneae</taxon>
        <taxon>Tripsacinae</taxon>
        <taxon>Zea</taxon>
    </lineage>
</organism>
<evidence type="ECO:0000256" key="1">
    <source>
        <dbReference type="SAM" id="SignalP"/>
    </source>
</evidence>
<protein>
    <recommendedName>
        <fullName evidence="2">Plant antimicrobial peptide domain-containing protein</fullName>
    </recommendedName>
</protein>
<keyword evidence="1" id="KW-0732">Signal</keyword>
<dbReference type="InterPro" id="IPR029227">
    <property type="entry name" value="Plant_Antimicrobial"/>
</dbReference>
<proteinExistence type="evidence at transcript level"/>
<reference evidence="3" key="1">
    <citation type="journal article" date="2009" name="Plant Mol. Biol.">
        <title>Insights into corn genes derived from large-scale cDNA sequencing.</title>
        <authorList>
            <person name="Alexandrov N.N."/>
            <person name="Brover V.V."/>
            <person name="Freidin S."/>
            <person name="Troukhan M.E."/>
            <person name="Tatarinova T.V."/>
            <person name="Zhang H."/>
            <person name="Swaller T.J."/>
            <person name="Lu Y.P."/>
            <person name="Bouck J."/>
            <person name="Flavell R.B."/>
            <person name="Feldmann K.A."/>
        </authorList>
    </citation>
    <scope>NUCLEOTIDE SEQUENCE</scope>
</reference>
<feature type="domain" description="Plant antimicrobial peptide" evidence="2">
    <location>
        <begin position="69"/>
        <end position="99"/>
    </location>
</feature>
<evidence type="ECO:0000313" key="3">
    <source>
        <dbReference type="EMBL" id="ACG25243.1"/>
    </source>
</evidence>
<accession>B6SK60</accession>
<name>B6SK60_MAIZE</name>
<feature type="domain" description="Plant antimicrobial peptide" evidence="2">
    <location>
        <begin position="36"/>
        <end position="66"/>
    </location>
</feature>
<dbReference type="GO" id="GO:0050832">
    <property type="term" value="P:defense response to fungus"/>
    <property type="evidence" value="ECO:0007669"/>
    <property type="project" value="InterPro"/>
</dbReference>
<evidence type="ECO:0000259" key="2">
    <source>
        <dbReference type="SMART" id="SM01357"/>
    </source>
</evidence>
<feature type="signal peptide" evidence="1">
    <location>
        <begin position="1"/>
        <end position="30"/>
    </location>
</feature>
<dbReference type="SMART" id="SM01357">
    <property type="entry name" value="Antimicrobial21"/>
    <property type="match status" value="2"/>
</dbReference>
<feature type="chain" id="PRO_5002847312" description="Plant antimicrobial peptide domain-containing protein" evidence="1">
    <location>
        <begin position="31"/>
        <end position="131"/>
    </location>
</feature>